<sequence>MRSLACFAVAVGGVGAQQLPTQQDETHLDFNIQHCSADGSCSKKSRSLVLDANWRWTDVDGVNCYEGTSWDTTLCPDPDTCAGSCSLEGVDYGTTYGVTSSDGEVRLNFTTYSPESNLTSVGSRLYVMKDDETYSTFHLKNKELSFEVDVSSLGCGLNGALYFVEMSANGDEGVGENAAGAKLGTGYCDAQCPHDIKYIDGEANIIGWEPEVNSSSTGFGKYGSCCFEMDVWESNAFAQQTTPHSCTVQGQYRCNNSTECGDGDERNDGVCDKNGCDFNPSRLGFDSFYGNGSAYEIDTSRRFTVVTQFVTSDNTTSGDLVEIRRFYVQDGVVIDNVKYEYEGNAYDSITEDYCAAKTEAFAGAGDVSSFQDRGGLKALGDAMERGLVLAMSLWDDYDVHMIWLDAQDPPGPKYRNVAGAHRGPCSVDSGKPWVVEETLKDAYVIYADIKFGPIGFTEAALASDDDGDDAVTHCSTDADCTDASNPLDTTCVNDGSWTQCISCDSAQFQFECPYWSGDFKASAEDKCDLTCTSANM</sequence>
<dbReference type="Pfam" id="PF00840">
    <property type="entry name" value="Glyco_hydro_7"/>
    <property type="match status" value="1"/>
</dbReference>
<comment type="catalytic activity">
    <reaction evidence="1">
        <text>Hydrolysis of (1-&gt;4)-beta-D-glucosidic linkages in cellulose and cellotetraose, releasing cellobiose from the non-reducing ends of the chains.</text>
        <dbReference type="EC" id="3.2.1.91"/>
    </reaction>
</comment>
<keyword evidence="8" id="KW-0326">Glycosidase</keyword>
<feature type="signal peptide" evidence="10">
    <location>
        <begin position="1"/>
        <end position="16"/>
    </location>
</feature>
<keyword evidence="7" id="KW-0119">Carbohydrate metabolism</keyword>
<evidence type="ECO:0000256" key="4">
    <source>
        <dbReference type="ARBA" id="ARBA00022729"/>
    </source>
</evidence>
<keyword evidence="9" id="KW-0624">Polysaccharide degradation</keyword>
<evidence type="ECO:0000256" key="3">
    <source>
        <dbReference type="ARBA" id="ARBA00012561"/>
    </source>
</evidence>
<dbReference type="EC" id="3.2.1.91" evidence="3"/>
<dbReference type="AlphaFoldDB" id="A0AAD7XM86"/>
<evidence type="ECO:0000256" key="6">
    <source>
        <dbReference type="ARBA" id="ARBA00023001"/>
    </source>
</evidence>
<gene>
    <name evidence="11" type="ORF">CTAYLR_006602</name>
</gene>
<dbReference type="GO" id="GO:0016162">
    <property type="term" value="F:cellulose 1,4-beta-cellobiosidase activity"/>
    <property type="evidence" value="ECO:0007669"/>
    <property type="project" value="UniProtKB-EC"/>
</dbReference>
<evidence type="ECO:0000256" key="1">
    <source>
        <dbReference type="ARBA" id="ARBA00001641"/>
    </source>
</evidence>
<reference evidence="11" key="1">
    <citation type="submission" date="2023-01" db="EMBL/GenBank/DDBJ databases">
        <title>Metagenome sequencing of chrysophaentin producing Chrysophaeum taylorii.</title>
        <authorList>
            <person name="Davison J."/>
            <person name="Bewley C."/>
        </authorList>
    </citation>
    <scope>NUCLEOTIDE SEQUENCE</scope>
    <source>
        <strain evidence="11">NIES-1699</strain>
    </source>
</reference>
<dbReference type="InterPro" id="IPR013320">
    <property type="entry name" value="ConA-like_dom_sf"/>
</dbReference>
<dbReference type="PANTHER" id="PTHR33753">
    <property type="entry name" value="1,4-BETA-D-GLUCAN CELLOBIOHYDROLASE B"/>
    <property type="match status" value="1"/>
</dbReference>
<organism evidence="11 12">
    <name type="scientific">Chrysophaeum taylorii</name>
    <dbReference type="NCBI Taxonomy" id="2483200"/>
    <lineage>
        <taxon>Eukaryota</taxon>
        <taxon>Sar</taxon>
        <taxon>Stramenopiles</taxon>
        <taxon>Ochrophyta</taxon>
        <taxon>Pelagophyceae</taxon>
        <taxon>Pelagomonadales</taxon>
        <taxon>Pelagomonadaceae</taxon>
        <taxon>Chrysophaeum</taxon>
    </lineage>
</organism>
<protein>
    <recommendedName>
        <fullName evidence="3">cellulose 1,4-beta-cellobiosidase (non-reducing end)</fullName>
        <ecNumber evidence="3">3.2.1.91</ecNumber>
    </recommendedName>
</protein>
<keyword evidence="12" id="KW-1185">Reference proteome</keyword>
<comment type="similarity">
    <text evidence="2">Belongs to the glycosyl hydrolase 7 (cellulase C) family.</text>
</comment>
<feature type="chain" id="PRO_5042032378" description="cellulose 1,4-beta-cellobiosidase (non-reducing end)" evidence="10">
    <location>
        <begin position="17"/>
        <end position="536"/>
    </location>
</feature>
<dbReference type="EMBL" id="JAQMWT010000077">
    <property type="protein sequence ID" value="KAJ8611317.1"/>
    <property type="molecule type" value="Genomic_DNA"/>
</dbReference>
<evidence type="ECO:0000256" key="7">
    <source>
        <dbReference type="ARBA" id="ARBA00023277"/>
    </source>
</evidence>
<evidence type="ECO:0000256" key="10">
    <source>
        <dbReference type="SAM" id="SignalP"/>
    </source>
</evidence>
<keyword evidence="6" id="KW-0136">Cellulose degradation</keyword>
<evidence type="ECO:0000256" key="5">
    <source>
        <dbReference type="ARBA" id="ARBA00022801"/>
    </source>
</evidence>
<dbReference type="SUPFAM" id="SSF49899">
    <property type="entry name" value="Concanavalin A-like lectins/glucanases"/>
    <property type="match status" value="1"/>
</dbReference>
<dbReference type="Proteomes" id="UP001230188">
    <property type="component" value="Unassembled WGS sequence"/>
</dbReference>
<dbReference type="PRINTS" id="PR00734">
    <property type="entry name" value="GLHYDRLASE7"/>
</dbReference>
<evidence type="ECO:0000256" key="9">
    <source>
        <dbReference type="ARBA" id="ARBA00023326"/>
    </source>
</evidence>
<dbReference type="GO" id="GO:0030245">
    <property type="term" value="P:cellulose catabolic process"/>
    <property type="evidence" value="ECO:0007669"/>
    <property type="project" value="UniProtKB-KW"/>
</dbReference>
<evidence type="ECO:0000313" key="11">
    <source>
        <dbReference type="EMBL" id="KAJ8611317.1"/>
    </source>
</evidence>
<keyword evidence="4 10" id="KW-0732">Signal</keyword>
<evidence type="ECO:0000313" key="12">
    <source>
        <dbReference type="Proteomes" id="UP001230188"/>
    </source>
</evidence>
<dbReference type="PANTHER" id="PTHR33753:SF2">
    <property type="entry name" value="GLYCOSIDE HYDROLASE FAMILY 7 PROTEIN"/>
    <property type="match status" value="1"/>
</dbReference>
<comment type="caution">
    <text evidence="11">The sequence shown here is derived from an EMBL/GenBank/DDBJ whole genome shotgun (WGS) entry which is preliminary data.</text>
</comment>
<evidence type="ECO:0000256" key="2">
    <source>
        <dbReference type="ARBA" id="ARBA00006044"/>
    </source>
</evidence>
<dbReference type="Gene3D" id="2.70.100.10">
    <property type="entry name" value="Glycoside hydrolase, family 7, domain"/>
    <property type="match status" value="1"/>
</dbReference>
<proteinExistence type="inferred from homology"/>
<name>A0AAD7XM86_9STRA</name>
<keyword evidence="5" id="KW-0378">Hydrolase</keyword>
<dbReference type="InterPro" id="IPR037019">
    <property type="entry name" value="Glyco_hydro_7_sf"/>
</dbReference>
<dbReference type="InterPro" id="IPR001722">
    <property type="entry name" value="Glyco_hydro_7"/>
</dbReference>
<dbReference type="CDD" id="cd07999">
    <property type="entry name" value="GH7_CBH_EG"/>
    <property type="match status" value="1"/>
</dbReference>
<accession>A0AAD7XM86</accession>
<evidence type="ECO:0000256" key="8">
    <source>
        <dbReference type="ARBA" id="ARBA00023295"/>
    </source>
</evidence>